<keyword evidence="7 10" id="KW-0283">Flagellar rotation</keyword>
<protein>
    <recommendedName>
        <fullName evidence="10">Flagellar protein FliL</fullName>
    </recommendedName>
</protein>
<keyword evidence="11" id="KW-0969">Cilium</keyword>
<dbReference type="RefSeq" id="WP_108781768.1">
    <property type="nucleotide sequence ID" value="NZ_OMKW01000002.1"/>
</dbReference>
<organism evidence="11 12">
    <name type="scientific">Pontivivens insulae</name>
    <dbReference type="NCBI Taxonomy" id="1639689"/>
    <lineage>
        <taxon>Bacteria</taxon>
        <taxon>Pseudomonadati</taxon>
        <taxon>Pseudomonadota</taxon>
        <taxon>Alphaproteobacteria</taxon>
        <taxon>Rhodobacterales</taxon>
        <taxon>Paracoccaceae</taxon>
        <taxon>Pontivivens</taxon>
    </lineage>
</organism>
<dbReference type="GO" id="GO:0071973">
    <property type="term" value="P:bacterial-type flagellum-dependent cell motility"/>
    <property type="evidence" value="ECO:0007669"/>
    <property type="project" value="InterPro"/>
</dbReference>
<dbReference type="GO" id="GO:0006935">
    <property type="term" value="P:chemotaxis"/>
    <property type="evidence" value="ECO:0007669"/>
    <property type="project" value="UniProtKB-KW"/>
</dbReference>
<keyword evidence="4" id="KW-1003">Cell membrane</keyword>
<keyword evidence="11" id="KW-0282">Flagellum</keyword>
<evidence type="ECO:0000256" key="4">
    <source>
        <dbReference type="ARBA" id="ARBA00022475"/>
    </source>
</evidence>
<name>A0A2R8A9Y3_9RHOB</name>
<dbReference type="InterPro" id="IPR005503">
    <property type="entry name" value="FliL"/>
</dbReference>
<dbReference type="Pfam" id="PF03748">
    <property type="entry name" value="FliL"/>
    <property type="match status" value="1"/>
</dbReference>
<dbReference type="GO" id="GO:0009425">
    <property type="term" value="C:bacterial-type flagellum basal body"/>
    <property type="evidence" value="ECO:0007669"/>
    <property type="project" value="InterPro"/>
</dbReference>
<evidence type="ECO:0000256" key="7">
    <source>
        <dbReference type="ARBA" id="ARBA00022779"/>
    </source>
</evidence>
<evidence type="ECO:0000256" key="3">
    <source>
        <dbReference type="ARBA" id="ARBA00008281"/>
    </source>
</evidence>
<comment type="subcellular location">
    <subcellularLocation>
        <location evidence="10">Cell inner membrane</location>
    </subcellularLocation>
    <subcellularLocation>
        <location evidence="2">Cell membrane</location>
        <topology evidence="2">Single-pass membrane protein</topology>
    </subcellularLocation>
</comment>
<proteinExistence type="inferred from homology"/>
<evidence type="ECO:0000256" key="1">
    <source>
        <dbReference type="ARBA" id="ARBA00002254"/>
    </source>
</evidence>
<evidence type="ECO:0000313" key="11">
    <source>
        <dbReference type="EMBL" id="SPF29037.1"/>
    </source>
</evidence>
<gene>
    <name evidence="11" type="primary">fliL</name>
    <name evidence="11" type="ORF">POI8812_01342</name>
</gene>
<evidence type="ECO:0000256" key="2">
    <source>
        <dbReference type="ARBA" id="ARBA00004162"/>
    </source>
</evidence>
<accession>A0A2R8A9Y3</accession>
<evidence type="ECO:0000256" key="6">
    <source>
        <dbReference type="ARBA" id="ARBA00022692"/>
    </source>
</evidence>
<evidence type="ECO:0000256" key="5">
    <source>
        <dbReference type="ARBA" id="ARBA00022500"/>
    </source>
</evidence>
<sequence length="169" mass="18450">MSDTDSENGQGVKKRPMRAMVPLLFGLIGGVGIGFAAVFFDPLELLADPPESPVETDVESTEADTSAPMTTAAFLPIPPVVVSLGPDAPKPHLRFAATLDIHPDRLAEAEYLLPRISDVLITYLRAVRPTDLEDPSAMFRLRAQMMRRVELILGPESVRDLLITEFILA</sequence>
<evidence type="ECO:0000256" key="9">
    <source>
        <dbReference type="ARBA" id="ARBA00023136"/>
    </source>
</evidence>
<feature type="transmembrane region" description="Helical" evidence="10">
    <location>
        <begin position="21"/>
        <end position="40"/>
    </location>
</feature>
<keyword evidence="6 10" id="KW-0812">Transmembrane</keyword>
<comment type="function">
    <text evidence="1 10">Controls the rotational direction of flagella during chemotaxis.</text>
</comment>
<keyword evidence="9 10" id="KW-0472">Membrane</keyword>
<dbReference type="GO" id="GO:0005886">
    <property type="term" value="C:plasma membrane"/>
    <property type="evidence" value="ECO:0007669"/>
    <property type="project" value="UniProtKB-SubCell"/>
</dbReference>
<keyword evidence="8 10" id="KW-1133">Transmembrane helix</keyword>
<dbReference type="OrthoDB" id="7619358at2"/>
<dbReference type="AlphaFoldDB" id="A0A2R8A9Y3"/>
<dbReference type="Proteomes" id="UP000244932">
    <property type="component" value="Unassembled WGS sequence"/>
</dbReference>
<evidence type="ECO:0000313" key="12">
    <source>
        <dbReference type="Proteomes" id="UP000244932"/>
    </source>
</evidence>
<keyword evidence="11" id="KW-0966">Cell projection</keyword>
<keyword evidence="5 10" id="KW-0145">Chemotaxis</keyword>
<keyword evidence="12" id="KW-1185">Reference proteome</keyword>
<evidence type="ECO:0000256" key="10">
    <source>
        <dbReference type="RuleBase" id="RU364125"/>
    </source>
</evidence>
<keyword evidence="10" id="KW-0997">Cell inner membrane</keyword>
<comment type="similarity">
    <text evidence="3 10">Belongs to the FliL family.</text>
</comment>
<reference evidence="11 12" key="1">
    <citation type="submission" date="2018-03" db="EMBL/GenBank/DDBJ databases">
        <authorList>
            <person name="Keele B.F."/>
        </authorList>
    </citation>
    <scope>NUCLEOTIDE SEQUENCE [LARGE SCALE GENOMIC DNA]</scope>
    <source>
        <strain evidence="11 12">CeCT 8812</strain>
    </source>
</reference>
<dbReference type="EMBL" id="OMKW01000002">
    <property type="protein sequence ID" value="SPF29037.1"/>
    <property type="molecule type" value="Genomic_DNA"/>
</dbReference>
<evidence type="ECO:0000256" key="8">
    <source>
        <dbReference type="ARBA" id="ARBA00022989"/>
    </source>
</evidence>